<dbReference type="SUPFAM" id="SSF51161">
    <property type="entry name" value="Trimeric LpxA-like enzymes"/>
    <property type="match status" value="1"/>
</dbReference>
<keyword evidence="3" id="KW-0677">Repeat</keyword>
<evidence type="ECO:0000313" key="7">
    <source>
        <dbReference type="EMBL" id="HIU56143.1"/>
    </source>
</evidence>
<proteinExistence type="inferred from homology"/>
<dbReference type="InterPro" id="IPR024688">
    <property type="entry name" value="Mac_dom"/>
</dbReference>
<reference evidence="7" key="2">
    <citation type="journal article" date="2021" name="PeerJ">
        <title>Extensive microbial diversity within the chicken gut microbiome revealed by metagenomics and culture.</title>
        <authorList>
            <person name="Gilroy R."/>
            <person name="Ravi A."/>
            <person name="Getino M."/>
            <person name="Pursley I."/>
            <person name="Horton D.L."/>
            <person name="Alikhan N.F."/>
            <person name="Baker D."/>
            <person name="Gharbi K."/>
            <person name="Hall N."/>
            <person name="Watson M."/>
            <person name="Adriaenssens E.M."/>
            <person name="Foster-Nyarko E."/>
            <person name="Jarju S."/>
            <person name="Secka A."/>
            <person name="Antonio M."/>
            <person name="Oren A."/>
            <person name="Chaudhuri R.R."/>
            <person name="La Ragione R."/>
            <person name="Hildebrand F."/>
            <person name="Pallen M.J."/>
        </authorList>
    </citation>
    <scope>NUCLEOTIDE SEQUENCE</scope>
    <source>
        <strain evidence="7">CHK158-818</strain>
    </source>
</reference>
<dbReference type="InterPro" id="IPR018357">
    <property type="entry name" value="Hexapep_transf_CS"/>
</dbReference>
<gene>
    <name evidence="7" type="ORF">IAB03_10110</name>
</gene>
<keyword evidence="2 5" id="KW-0808">Transferase</keyword>
<reference evidence="7" key="1">
    <citation type="submission" date="2020-10" db="EMBL/GenBank/DDBJ databases">
        <authorList>
            <person name="Gilroy R."/>
        </authorList>
    </citation>
    <scope>NUCLEOTIDE SEQUENCE</scope>
    <source>
        <strain evidence="7">CHK158-818</strain>
    </source>
</reference>
<comment type="caution">
    <text evidence="7">The sequence shown here is derived from an EMBL/GenBank/DDBJ whole genome shotgun (WGS) entry which is preliminary data.</text>
</comment>
<dbReference type="FunFam" id="2.160.10.10:FF:000008">
    <property type="entry name" value="Maltose O-acetyltransferase"/>
    <property type="match status" value="1"/>
</dbReference>
<evidence type="ECO:0000313" key="8">
    <source>
        <dbReference type="Proteomes" id="UP000824112"/>
    </source>
</evidence>
<dbReference type="Gene3D" id="2.160.10.10">
    <property type="entry name" value="Hexapeptide repeat proteins"/>
    <property type="match status" value="1"/>
</dbReference>
<keyword evidence="4 5" id="KW-0012">Acyltransferase</keyword>
<dbReference type="EMBL" id="DVNA01000233">
    <property type="protein sequence ID" value="HIU56143.1"/>
    <property type="molecule type" value="Genomic_DNA"/>
</dbReference>
<protein>
    <recommendedName>
        <fullName evidence="5">Acetyltransferase</fullName>
        <ecNumber evidence="5">2.3.1.-</ecNumber>
    </recommendedName>
</protein>
<evidence type="ECO:0000256" key="1">
    <source>
        <dbReference type="ARBA" id="ARBA00007274"/>
    </source>
</evidence>
<dbReference type="EC" id="2.3.1.-" evidence="5"/>
<comment type="similarity">
    <text evidence="1 5">Belongs to the transferase hexapeptide repeat family.</text>
</comment>
<dbReference type="InterPro" id="IPR011004">
    <property type="entry name" value="Trimer_LpxA-like_sf"/>
</dbReference>
<accession>A0A9D1M945</accession>
<dbReference type="Pfam" id="PF00132">
    <property type="entry name" value="Hexapep"/>
    <property type="match status" value="1"/>
</dbReference>
<dbReference type="InterPro" id="IPR001451">
    <property type="entry name" value="Hexapep"/>
</dbReference>
<dbReference type="Proteomes" id="UP000824112">
    <property type="component" value="Unassembled WGS sequence"/>
</dbReference>
<evidence type="ECO:0000256" key="4">
    <source>
        <dbReference type="ARBA" id="ARBA00023315"/>
    </source>
</evidence>
<dbReference type="GO" id="GO:0008870">
    <property type="term" value="F:galactoside O-acetyltransferase activity"/>
    <property type="evidence" value="ECO:0007669"/>
    <property type="project" value="TreeGrafter"/>
</dbReference>
<evidence type="ECO:0000256" key="2">
    <source>
        <dbReference type="ARBA" id="ARBA00022679"/>
    </source>
</evidence>
<dbReference type="Pfam" id="PF12464">
    <property type="entry name" value="Mac"/>
    <property type="match status" value="1"/>
</dbReference>
<dbReference type="InterPro" id="IPR039369">
    <property type="entry name" value="LacA-like"/>
</dbReference>
<dbReference type="CDD" id="cd03357">
    <property type="entry name" value="LbH_MAT_GAT"/>
    <property type="match status" value="1"/>
</dbReference>
<dbReference type="PANTHER" id="PTHR43017">
    <property type="entry name" value="GALACTOSIDE O-ACETYLTRANSFERASE"/>
    <property type="match status" value="1"/>
</dbReference>
<sequence>MDTEKSKMLKGLLYQAFDEELVRDRYRAHDLVYEYNRLKPSDISERERVLVALLGEVGDTFYIEPPFFCDYGSHIRLGENFYANTGCTILDEAEVVFGENVLLGPHVSIYTVGHPFDTAQRNAGWEYARPVTIGNHVWIGGNTIILPGVSIGDNTVIGAGSVVTSNIPAGVVAVGNPCRVIRRMDENAGK</sequence>
<evidence type="ECO:0000259" key="6">
    <source>
        <dbReference type="SMART" id="SM01266"/>
    </source>
</evidence>
<evidence type="ECO:0000256" key="3">
    <source>
        <dbReference type="ARBA" id="ARBA00022737"/>
    </source>
</evidence>
<evidence type="ECO:0000256" key="5">
    <source>
        <dbReference type="RuleBase" id="RU367021"/>
    </source>
</evidence>
<feature type="domain" description="Maltose/galactoside acetyltransferase" evidence="6">
    <location>
        <begin position="5"/>
        <end position="59"/>
    </location>
</feature>
<dbReference type="AlphaFoldDB" id="A0A9D1M945"/>
<dbReference type="SMART" id="SM01266">
    <property type="entry name" value="Mac"/>
    <property type="match status" value="1"/>
</dbReference>
<organism evidence="7 8">
    <name type="scientific">Candidatus Gallibacteroides avistercoris</name>
    <dbReference type="NCBI Taxonomy" id="2840833"/>
    <lineage>
        <taxon>Bacteria</taxon>
        <taxon>Pseudomonadati</taxon>
        <taxon>Bacteroidota</taxon>
        <taxon>Bacteroidia</taxon>
        <taxon>Bacteroidales</taxon>
        <taxon>Bacteroidaceae</taxon>
        <taxon>Bacteroidaceae incertae sedis</taxon>
        <taxon>Candidatus Gallibacteroides</taxon>
    </lineage>
</organism>
<name>A0A9D1M945_9BACT</name>
<dbReference type="PANTHER" id="PTHR43017:SF1">
    <property type="entry name" value="ACETYLTRANSFERASE YJL218W-RELATED"/>
    <property type="match status" value="1"/>
</dbReference>
<dbReference type="PROSITE" id="PS00101">
    <property type="entry name" value="HEXAPEP_TRANSFERASES"/>
    <property type="match status" value="1"/>
</dbReference>